<evidence type="ECO:0000256" key="1">
    <source>
        <dbReference type="SAM" id="MobiDB-lite"/>
    </source>
</evidence>
<reference evidence="3" key="1">
    <citation type="submission" date="2015-10" db="EMBL/GenBank/DDBJ databases">
        <authorList>
            <person name="Luecker S."/>
            <person name="Luecker S."/>
        </authorList>
    </citation>
    <scope>NUCLEOTIDE SEQUENCE [LARGE SCALE GENOMIC DNA]</scope>
</reference>
<keyword evidence="3" id="KW-1185">Reference proteome</keyword>
<name>A0A0S4LDW9_9BACT</name>
<protein>
    <submittedName>
        <fullName evidence="2">Uncharacterized protein</fullName>
    </submittedName>
</protein>
<proteinExistence type="predicted"/>
<feature type="region of interest" description="Disordered" evidence="1">
    <location>
        <begin position="75"/>
        <end position="102"/>
    </location>
</feature>
<sequence length="102" mass="11499">MKLSGCAFSIVIEKRMMFEPKPHEPRQLVDGLFVFIEGSCYTTHRLGSSWQYNIQGFDASPFFYQVGSRPPDAQLSASHGCRLRRPSPYHAHSRSPSGHSIS</sequence>
<evidence type="ECO:0000313" key="2">
    <source>
        <dbReference type="EMBL" id="CUS34118.1"/>
    </source>
</evidence>
<dbReference type="AlphaFoldDB" id="A0A0S4LDW9"/>
<organism evidence="2 3">
    <name type="scientific">Candidatus Nitrospira nitrificans</name>
    <dbReference type="NCBI Taxonomy" id="1742973"/>
    <lineage>
        <taxon>Bacteria</taxon>
        <taxon>Pseudomonadati</taxon>
        <taxon>Nitrospirota</taxon>
        <taxon>Nitrospiria</taxon>
        <taxon>Nitrospirales</taxon>
        <taxon>Nitrospiraceae</taxon>
        <taxon>Nitrospira</taxon>
    </lineage>
</organism>
<feature type="compositionally biased region" description="Basic residues" evidence="1">
    <location>
        <begin position="81"/>
        <end position="93"/>
    </location>
</feature>
<dbReference type="Proteomes" id="UP000198736">
    <property type="component" value="Unassembled WGS sequence"/>
</dbReference>
<dbReference type="EMBL" id="CZPZ01000007">
    <property type="protein sequence ID" value="CUS34118.1"/>
    <property type="molecule type" value="Genomic_DNA"/>
</dbReference>
<gene>
    <name evidence="2" type="ORF">COMA2_150110</name>
</gene>
<accession>A0A0S4LDW9</accession>
<evidence type="ECO:0000313" key="3">
    <source>
        <dbReference type="Proteomes" id="UP000198736"/>
    </source>
</evidence>